<evidence type="ECO:0000256" key="1">
    <source>
        <dbReference type="SAM" id="MobiDB-lite"/>
    </source>
</evidence>
<dbReference type="GO" id="GO:0005737">
    <property type="term" value="C:cytoplasm"/>
    <property type="evidence" value="ECO:0007669"/>
    <property type="project" value="TreeGrafter"/>
</dbReference>
<organism evidence="2">
    <name type="scientific">Poeciliopsis prolifica</name>
    <name type="common">blackstripe livebearer</name>
    <dbReference type="NCBI Taxonomy" id="188132"/>
    <lineage>
        <taxon>Eukaryota</taxon>
        <taxon>Metazoa</taxon>
        <taxon>Chordata</taxon>
        <taxon>Craniata</taxon>
        <taxon>Vertebrata</taxon>
        <taxon>Euteleostomi</taxon>
        <taxon>Actinopterygii</taxon>
        <taxon>Neopterygii</taxon>
        <taxon>Teleostei</taxon>
        <taxon>Neoteleostei</taxon>
        <taxon>Acanthomorphata</taxon>
        <taxon>Ovalentaria</taxon>
        <taxon>Atherinomorphae</taxon>
        <taxon>Cyprinodontiformes</taxon>
        <taxon>Poeciliidae</taxon>
        <taxon>Poeciliinae</taxon>
        <taxon>Poeciliopsis</taxon>
    </lineage>
</organism>
<gene>
    <name evidence="2" type="primary">AKA11</name>
</gene>
<sequence length="181" mass="19842">MDAGVRVRGGPIRSRASVRRETVRDSGAQSAKSLFRSRKELCGIGMELPARNATRLSEIHFVCLPGQCEGEDSTQQTLSSLPAALCELLRSVHAHSLKSDEVLLLKDSRRLAEHRDVQCWLKAVCVLRHNPSTGVYPQASVASLVGLLGCYVAGVRYVLELQDLQRGLNEPSQPEEDGFGF</sequence>
<accession>A0A0S7F5A5</accession>
<dbReference type="GO" id="GO:0008104">
    <property type="term" value="P:intracellular protein localization"/>
    <property type="evidence" value="ECO:0007669"/>
    <property type="project" value="TreeGrafter"/>
</dbReference>
<feature type="region of interest" description="Disordered" evidence="1">
    <location>
        <begin position="1"/>
        <end position="31"/>
    </location>
</feature>
<dbReference type="InterPro" id="IPR008382">
    <property type="entry name" value="SPHK1-interactor_AKAP_110"/>
</dbReference>
<dbReference type="AlphaFoldDB" id="A0A0S7F5A5"/>
<dbReference type="GO" id="GO:0051018">
    <property type="term" value="F:protein kinase A binding"/>
    <property type="evidence" value="ECO:0007669"/>
    <property type="project" value="TreeGrafter"/>
</dbReference>
<name>A0A0S7F5A5_9TELE</name>
<dbReference type="PANTHER" id="PTHR10226">
    <property type="entry name" value="A KINASE ANCHOR PROTEIN"/>
    <property type="match status" value="1"/>
</dbReference>
<dbReference type="EMBL" id="GBYX01471875">
    <property type="protein sequence ID" value="JAO09779.1"/>
    <property type="molecule type" value="Transcribed_RNA"/>
</dbReference>
<evidence type="ECO:0000313" key="2">
    <source>
        <dbReference type="EMBL" id="JAO09779.1"/>
    </source>
</evidence>
<proteinExistence type="predicted"/>
<reference evidence="2" key="1">
    <citation type="submission" date="2014-12" db="EMBL/GenBank/DDBJ databases">
        <title>Parallel Evolution in Life History Adaptation Evident in the Tissue-Specific Poeciliopsis prolifica transcriptome.</title>
        <authorList>
            <person name="Jue N.K."/>
            <person name="Foley R.J."/>
            <person name="Obergfell C."/>
            <person name="Reznick D.N."/>
            <person name="O'Neill R.J."/>
            <person name="O'Neill M.J."/>
        </authorList>
    </citation>
    <scope>NUCLEOTIDE SEQUENCE</scope>
</reference>
<dbReference type="PANTHER" id="PTHR10226:SF3">
    <property type="entry name" value="A-KINASE ANCHOR PROTEIN 11"/>
    <property type="match status" value="1"/>
</dbReference>
<protein>
    <submittedName>
        <fullName evidence="2">AKA11</fullName>
    </submittedName>
</protein>